<dbReference type="Proteomes" id="UP000812287">
    <property type="component" value="Unassembled WGS sequence"/>
</dbReference>
<evidence type="ECO:0008006" key="3">
    <source>
        <dbReference type="Google" id="ProtNLM"/>
    </source>
</evidence>
<dbReference type="EMBL" id="MU250569">
    <property type="protein sequence ID" value="KAG7440585.1"/>
    <property type="molecule type" value="Genomic_DNA"/>
</dbReference>
<dbReference type="OrthoDB" id="3221235at2759"/>
<dbReference type="Gene3D" id="1.20.1280.50">
    <property type="match status" value="1"/>
</dbReference>
<dbReference type="AlphaFoldDB" id="A0A9P8AM74"/>
<name>A0A9P8AM74_9AGAR</name>
<keyword evidence="2" id="KW-1185">Reference proteome</keyword>
<dbReference type="RefSeq" id="XP_043034085.1">
    <property type="nucleotide sequence ID" value="XM_043182365.1"/>
</dbReference>
<dbReference type="InterPro" id="IPR036047">
    <property type="entry name" value="F-box-like_dom_sf"/>
</dbReference>
<gene>
    <name evidence="1" type="ORF">BT62DRAFT_822915</name>
</gene>
<accession>A0A9P8AM74</accession>
<feature type="non-terminal residue" evidence="1">
    <location>
        <position position="75"/>
    </location>
</feature>
<reference evidence="1" key="1">
    <citation type="submission" date="2020-11" db="EMBL/GenBank/DDBJ databases">
        <title>Adaptations for nitrogen fixation in a non-lichenized fungal sporocarp promotes dispersal by wood-feeding termites.</title>
        <authorList>
            <consortium name="DOE Joint Genome Institute"/>
            <person name="Koch R.A."/>
            <person name="Yoon G."/>
            <person name="Arayal U."/>
            <person name="Lail K."/>
            <person name="Amirebrahimi M."/>
            <person name="Labutti K."/>
            <person name="Lipzen A."/>
            <person name="Riley R."/>
            <person name="Barry K."/>
            <person name="Henrissat B."/>
            <person name="Grigoriev I.V."/>
            <person name="Herr J.R."/>
            <person name="Aime M.C."/>
        </authorList>
    </citation>
    <scope>NUCLEOTIDE SEQUENCE</scope>
    <source>
        <strain evidence="1">MCA 3950</strain>
    </source>
</reference>
<dbReference type="GeneID" id="66104662"/>
<organism evidence="1 2">
    <name type="scientific">Guyanagaster necrorhizus</name>
    <dbReference type="NCBI Taxonomy" id="856835"/>
    <lineage>
        <taxon>Eukaryota</taxon>
        <taxon>Fungi</taxon>
        <taxon>Dikarya</taxon>
        <taxon>Basidiomycota</taxon>
        <taxon>Agaricomycotina</taxon>
        <taxon>Agaricomycetes</taxon>
        <taxon>Agaricomycetidae</taxon>
        <taxon>Agaricales</taxon>
        <taxon>Marasmiineae</taxon>
        <taxon>Physalacriaceae</taxon>
        <taxon>Guyanagaster</taxon>
    </lineage>
</organism>
<comment type="caution">
    <text evidence="1">The sequence shown here is derived from an EMBL/GenBank/DDBJ whole genome shotgun (WGS) entry which is preliminary data.</text>
</comment>
<protein>
    <recommendedName>
        <fullName evidence="3">F-box domain-containing protein</fullName>
    </recommendedName>
</protein>
<sequence>TRLLAERSHAAVKLAKYRYFIAPIRRVPNEILSEIFSFTCADMSDSVDIVSGAPWVLSHVCSLWRSICLSSPRLW</sequence>
<dbReference type="SUPFAM" id="SSF81383">
    <property type="entry name" value="F-box domain"/>
    <property type="match status" value="1"/>
</dbReference>
<evidence type="ECO:0000313" key="1">
    <source>
        <dbReference type="EMBL" id="KAG7440585.1"/>
    </source>
</evidence>
<proteinExistence type="predicted"/>
<feature type="non-terminal residue" evidence="1">
    <location>
        <position position="1"/>
    </location>
</feature>
<evidence type="ECO:0000313" key="2">
    <source>
        <dbReference type="Proteomes" id="UP000812287"/>
    </source>
</evidence>